<evidence type="ECO:0000256" key="6">
    <source>
        <dbReference type="RuleBase" id="RU362028"/>
    </source>
</evidence>
<proteinExistence type="inferred from homology"/>
<comment type="similarity">
    <text evidence="1 6">Belongs to the pseudouridine synthase RluA family.</text>
</comment>
<comment type="function">
    <text evidence="6">Responsible for synthesis of pseudouridine from uracil.</text>
</comment>
<keyword evidence="2 6" id="KW-0413">Isomerase</keyword>
<keyword evidence="5" id="KW-0694">RNA-binding</keyword>
<comment type="caution">
    <text evidence="9">The sequence shown here is derived from an EMBL/GenBank/DDBJ whole genome shotgun (WGS) entry which is preliminary data.</text>
</comment>
<dbReference type="EC" id="5.4.99.-" evidence="6"/>
<dbReference type="PROSITE" id="PS50889">
    <property type="entry name" value="S4"/>
    <property type="match status" value="1"/>
</dbReference>
<dbReference type="CDD" id="cd02869">
    <property type="entry name" value="PseudoU_synth_RluA_like"/>
    <property type="match status" value="1"/>
</dbReference>
<dbReference type="InterPro" id="IPR050188">
    <property type="entry name" value="RluA_PseudoU_synthase"/>
</dbReference>
<dbReference type="SUPFAM" id="SSF55174">
    <property type="entry name" value="Alpha-L RNA-binding motif"/>
    <property type="match status" value="1"/>
</dbReference>
<organism evidence="9 10">
    <name type="scientific">Roseateles aquatilis</name>
    <dbReference type="NCBI Taxonomy" id="431061"/>
    <lineage>
        <taxon>Bacteria</taxon>
        <taxon>Pseudomonadati</taxon>
        <taxon>Pseudomonadota</taxon>
        <taxon>Betaproteobacteria</taxon>
        <taxon>Burkholderiales</taxon>
        <taxon>Sphaerotilaceae</taxon>
        <taxon>Roseateles</taxon>
    </lineage>
</organism>
<dbReference type="PANTHER" id="PTHR21600:SF44">
    <property type="entry name" value="RIBOSOMAL LARGE SUBUNIT PSEUDOURIDINE SYNTHASE D"/>
    <property type="match status" value="1"/>
</dbReference>
<feature type="region of interest" description="Disordered" evidence="7">
    <location>
        <begin position="1"/>
        <end position="69"/>
    </location>
</feature>
<sequence>MVQVGTPPAPADGLYPGTSASGEPRPAAHDEGHSEAHSEALSETAPEAQDDAQDLGAEAPERREAEAGRDEIGLRLDKWLVQLAPEFSRNHLQGLIERGCVQLDGQVATQASRKPRLGQRLVVDLVPTEEALAFRPEPLAMDIVFEDEHLLVVNKPAGLVVHPAAGNWSGTLMNGLLAHHPRAATLPRAGIVHRLDKDTSGLMVVGKTLPAVTALVRAIAAREVRREYLALAHGRTPEEWIVEAPIGRDPQSRTKMAVVGSGKPARTDFYRLSEGEWEDARGLRRTVSALHCVLHSGRTHQIRVHAAHRGHPLVSDALYGGAQALDVPRQALHAARLGFEHPVSAEPLRFEAPLPPELAVGWRLAGLPDPEF</sequence>
<dbReference type="PROSITE" id="PS01129">
    <property type="entry name" value="PSI_RLU"/>
    <property type="match status" value="1"/>
</dbReference>
<dbReference type="Gene3D" id="3.10.290.10">
    <property type="entry name" value="RNA-binding S4 domain"/>
    <property type="match status" value="1"/>
</dbReference>
<dbReference type="Gene3D" id="3.30.2350.10">
    <property type="entry name" value="Pseudouridine synthase"/>
    <property type="match status" value="1"/>
</dbReference>
<dbReference type="NCBIfam" id="TIGR00005">
    <property type="entry name" value="rluA_subfam"/>
    <property type="match status" value="1"/>
</dbReference>
<protein>
    <recommendedName>
        <fullName evidence="6">Pseudouridine synthase</fullName>
        <ecNumber evidence="6">5.4.99.-</ecNumber>
    </recommendedName>
</protein>
<dbReference type="InterPro" id="IPR002942">
    <property type="entry name" value="S4_RNA-bd"/>
</dbReference>
<evidence type="ECO:0000256" key="7">
    <source>
        <dbReference type="SAM" id="MobiDB-lite"/>
    </source>
</evidence>
<evidence type="ECO:0000256" key="3">
    <source>
        <dbReference type="ARBA" id="ARBA00036882"/>
    </source>
</evidence>
<dbReference type="InterPro" id="IPR006224">
    <property type="entry name" value="PsdUridine_synth_RluA-like_CS"/>
</dbReference>
<comment type="catalytic activity">
    <reaction evidence="6">
        <text>a uridine in RNA = a pseudouridine in RNA</text>
        <dbReference type="Rhea" id="RHEA:48348"/>
        <dbReference type="Rhea" id="RHEA-COMP:12068"/>
        <dbReference type="Rhea" id="RHEA-COMP:12069"/>
        <dbReference type="ChEBI" id="CHEBI:65314"/>
        <dbReference type="ChEBI" id="CHEBI:65315"/>
    </reaction>
</comment>
<dbReference type="InterPro" id="IPR020103">
    <property type="entry name" value="PsdUridine_synth_cat_dom_sf"/>
</dbReference>
<dbReference type="InterPro" id="IPR006225">
    <property type="entry name" value="PsdUridine_synth_RluC/D"/>
</dbReference>
<evidence type="ECO:0000259" key="8">
    <source>
        <dbReference type="SMART" id="SM00363"/>
    </source>
</evidence>
<evidence type="ECO:0000256" key="4">
    <source>
        <dbReference type="PIRSR" id="PIRSR606225-1"/>
    </source>
</evidence>
<dbReference type="RefSeq" id="WP_088382454.1">
    <property type="nucleotide sequence ID" value="NZ_NIOF01000001.1"/>
</dbReference>
<evidence type="ECO:0000313" key="9">
    <source>
        <dbReference type="EMBL" id="OWQ93307.1"/>
    </source>
</evidence>
<evidence type="ECO:0000256" key="1">
    <source>
        <dbReference type="ARBA" id="ARBA00010876"/>
    </source>
</evidence>
<evidence type="ECO:0000256" key="5">
    <source>
        <dbReference type="PROSITE-ProRule" id="PRU00182"/>
    </source>
</evidence>
<dbReference type="CDD" id="cd00165">
    <property type="entry name" value="S4"/>
    <property type="match status" value="1"/>
</dbReference>
<evidence type="ECO:0000313" key="10">
    <source>
        <dbReference type="Proteomes" id="UP000197468"/>
    </source>
</evidence>
<evidence type="ECO:0000256" key="2">
    <source>
        <dbReference type="ARBA" id="ARBA00023235"/>
    </source>
</evidence>
<feature type="active site" evidence="4">
    <location>
        <position position="196"/>
    </location>
</feature>
<dbReference type="GO" id="GO:0003723">
    <property type="term" value="F:RNA binding"/>
    <property type="evidence" value="ECO:0007669"/>
    <property type="project" value="UniProtKB-KW"/>
</dbReference>
<accession>A0A246JL18</accession>
<dbReference type="SUPFAM" id="SSF55120">
    <property type="entry name" value="Pseudouridine synthase"/>
    <property type="match status" value="1"/>
</dbReference>
<dbReference type="InterPro" id="IPR036986">
    <property type="entry name" value="S4_RNA-bd_sf"/>
</dbReference>
<dbReference type="EMBL" id="NIOF01000001">
    <property type="protein sequence ID" value="OWQ93307.1"/>
    <property type="molecule type" value="Genomic_DNA"/>
</dbReference>
<dbReference type="SMART" id="SM00363">
    <property type="entry name" value="S4"/>
    <property type="match status" value="1"/>
</dbReference>
<feature type="domain" description="RNA-binding S4" evidence="8">
    <location>
        <begin position="74"/>
        <end position="136"/>
    </location>
</feature>
<dbReference type="GO" id="GO:0160140">
    <property type="term" value="F:23S rRNA pseudouridine(1911/1915/1917) synthase activity"/>
    <property type="evidence" value="ECO:0007669"/>
    <property type="project" value="UniProtKB-EC"/>
</dbReference>
<comment type="catalytic activity">
    <reaction evidence="3">
        <text>uridine(1911/1915/1917) in 23S rRNA = pseudouridine(1911/1915/1917) in 23S rRNA</text>
        <dbReference type="Rhea" id="RHEA:42524"/>
        <dbReference type="Rhea" id="RHEA-COMP:10097"/>
        <dbReference type="Rhea" id="RHEA-COMP:10098"/>
        <dbReference type="ChEBI" id="CHEBI:65314"/>
        <dbReference type="ChEBI" id="CHEBI:65315"/>
        <dbReference type="EC" id="5.4.99.23"/>
    </reaction>
</comment>
<feature type="compositionally biased region" description="Basic and acidic residues" evidence="7">
    <location>
        <begin position="59"/>
        <end position="69"/>
    </location>
</feature>
<dbReference type="Pfam" id="PF00849">
    <property type="entry name" value="PseudoU_synth_2"/>
    <property type="match status" value="1"/>
</dbReference>
<dbReference type="Proteomes" id="UP000197468">
    <property type="component" value="Unassembled WGS sequence"/>
</dbReference>
<reference evidence="9 10" key="1">
    <citation type="journal article" date="2008" name="Int. J. Syst. Evol. Microbiol.">
        <title>Description of Roseateles aquatilis sp. nov. and Roseateles terrae sp. nov., in the class Betaproteobacteria, and emended description of the genus Roseateles.</title>
        <authorList>
            <person name="Gomila M."/>
            <person name="Bowien B."/>
            <person name="Falsen E."/>
            <person name="Moore E.R."/>
            <person name="Lalucat J."/>
        </authorList>
    </citation>
    <scope>NUCLEOTIDE SEQUENCE [LARGE SCALE GENOMIC DNA]</scope>
    <source>
        <strain evidence="9 10">CCUG 48205</strain>
    </source>
</reference>
<dbReference type="InterPro" id="IPR006145">
    <property type="entry name" value="PsdUridine_synth_RsuA/RluA"/>
</dbReference>
<dbReference type="AlphaFoldDB" id="A0A246JL18"/>
<feature type="compositionally biased region" description="Basic and acidic residues" evidence="7">
    <location>
        <begin position="26"/>
        <end position="40"/>
    </location>
</feature>
<dbReference type="PANTHER" id="PTHR21600">
    <property type="entry name" value="MITOCHONDRIAL RNA PSEUDOURIDINE SYNTHASE"/>
    <property type="match status" value="1"/>
</dbReference>
<dbReference type="OrthoDB" id="9785808at2"/>
<name>A0A246JL18_9BURK</name>
<dbReference type="Pfam" id="PF01479">
    <property type="entry name" value="S4"/>
    <property type="match status" value="1"/>
</dbReference>
<dbReference type="GO" id="GO:0000455">
    <property type="term" value="P:enzyme-directed rRNA pseudouridine synthesis"/>
    <property type="evidence" value="ECO:0007669"/>
    <property type="project" value="TreeGrafter"/>
</dbReference>
<keyword evidence="10" id="KW-1185">Reference proteome</keyword>
<gene>
    <name evidence="9" type="ORF">CDN99_02135</name>
</gene>